<dbReference type="RefSeq" id="WP_149618697.1">
    <property type="nucleotide sequence ID" value="NZ_JBITUG010000030.1"/>
</dbReference>
<evidence type="ECO:0000313" key="3">
    <source>
        <dbReference type="EMBL" id="KAA0979487.1"/>
    </source>
</evidence>
<dbReference type="EMBL" id="VOBL01000002">
    <property type="protein sequence ID" value="KAA0979487.1"/>
    <property type="molecule type" value="Genomic_DNA"/>
</dbReference>
<protein>
    <submittedName>
        <fullName evidence="3">PH domain-containing protein</fullName>
    </submittedName>
</protein>
<evidence type="ECO:0000256" key="1">
    <source>
        <dbReference type="SAM" id="Phobius"/>
    </source>
</evidence>
<sequence>MPQEPIDPAGIHWTRVSPSYTKVRLVGWGIGALLTLLALCVPLVLHLTGVWEGFPLWLAIVIPGLMLLIDIIRMVLIPRQVAAIGYAEREDDLLVRHGLMFQKVLVVPYGRMQFIDVAVGPIDRMLGLCKVKLHTAAADATADIPGLPLSEGTRLREALAARGESRLAGL</sequence>
<keyword evidence="1" id="KW-0812">Transmembrane</keyword>
<name>A0A5B0EKE3_9MICC</name>
<feature type="transmembrane region" description="Helical" evidence="1">
    <location>
        <begin position="54"/>
        <end position="76"/>
    </location>
</feature>
<reference evidence="3 4" key="1">
    <citation type="submission" date="2019-07" db="EMBL/GenBank/DDBJ databases">
        <title>Analysis of the biochemical properties, biological activity and biotechnological potential of siderophores and biosurfactants produced by Antarctic psychrotolerant bacteria.</title>
        <authorList>
            <person name="Styczynski M."/>
            <person name="Krucon T."/>
            <person name="Decewicz P."/>
            <person name="Dziewit L."/>
        </authorList>
    </citation>
    <scope>NUCLEOTIDE SEQUENCE [LARGE SCALE GENOMIC DNA]</scope>
    <source>
        <strain evidence="3 4">ANT_H27</strain>
    </source>
</reference>
<dbReference type="PANTHER" id="PTHR34473">
    <property type="entry name" value="UPF0699 TRANSMEMBRANE PROTEIN YDBS"/>
    <property type="match status" value="1"/>
</dbReference>
<evidence type="ECO:0000259" key="2">
    <source>
        <dbReference type="Pfam" id="PF03703"/>
    </source>
</evidence>
<keyword evidence="1" id="KW-1133">Transmembrane helix</keyword>
<evidence type="ECO:0000313" key="4">
    <source>
        <dbReference type="Proteomes" id="UP000323856"/>
    </source>
</evidence>
<dbReference type="PANTHER" id="PTHR34473:SF3">
    <property type="entry name" value="TRANSMEMBRANE PROTEIN-RELATED"/>
    <property type="match status" value="1"/>
</dbReference>
<accession>A0A5B0EKE3</accession>
<dbReference type="OrthoDB" id="7364633at2"/>
<dbReference type="InterPro" id="IPR005182">
    <property type="entry name" value="YdbS-like_PH"/>
</dbReference>
<dbReference type="Proteomes" id="UP000323856">
    <property type="component" value="Unassembled WGS sequence"/>
</dbReference>
<dbReference type="Pfam" id="PF03703">
    <property type="entry name" value="bPH_2"/>
    <property type="match status" value="1"/>
</dbReference>
<organism evidence="3 4">
    <name type="scientific">Paeniglutamicibacter gangotriensis</name>
    <dbReference type="NCBI Taxonomy" id="254787"/>
    <lineage>
        <taxon>Bacteria</taxon>
        <taxon>Bacillati</taxon>
        <taxon>Actinomycetota</taxon>
        <taxon>Actinomycetes</taxon>
        <taxon>Micrococcales</taxon>
        <taxon>Micrococcaceae</taxon>
        <taxon>Paeniglutamicibacter</taxon>
    </lineage>
</organism>
<keyword evidence="1" id="KW-0472">Membrane</keyword>
<comment type="caution">
    <text evidence="3">The sequence shown here is derived from an EMBL/GenBank/DDBJ whole genome shotgun (WGS) entry which is preliminary data.</text>
</comment>
<feature type="domain" description="YdbS-like PH" evidence="2">
    <location>
        <begin position="83"/>
        <end position="158"/>
    </location>
</feature>
<proteinExistence type="predicted"/>
<dbReference type="AlphaFoldDB" id="A0A5B0EKE3"/>
<feature type="transmembrane region" description="Helical" evidence="1">
    <location>
        <begin position="25"/>
        <end position="48"/>
    </location>
</feature>
<gene>
    <name evidence="3" type="ORF">FQ154_03445</name>
</gene>